<dbReference type="Proteomes" id="UP001239111">
    <property type="component" value="Chromosome 2"/>
</dbReference>
<name>A0ACC2P0L4_9HYME</name>
<accession>A0ACC2P0L4</accession>
<organism evidence="1 2">
    <name type="scientific">Eretmocerus hayati</name>
    <dbReference type="NCBI Taxonomy" id="131215"/>
    <lineage>
        <taxon>Eukaryota</taxon>
        <taxon>Metazoa</taxon>
        <taxon>Ecdysozoa</taxon>
        <taxon>Arthropoda</taxon>
        <taxon>Hexapoda</taxon>
        <taxon>Insecta</taxon>
        <taxon>Pterygota</taxon>
        <taxon>Neoptera</taxon>
        <taxon>Endopterygota</taxon>
        <taxon>Hymenoptera</taxon>
        <taxon>Apocrita</taxon>
        <taxon>Proctotrupomorpha</taxon>
        <taxon>Chalcidoidea</taxon>
        <taxon>Aphelinidae</taxon>
        <taxon>Aphelininae</taxon>
        <taxon>Eretmocerus</taxon>
    </lineage>
</organism>
<comment type="caution">
    <text evidence="1">The sequence shown here is derived from an EMBL/GenBank/DDBJ whole genome shotgun (WGS) entry which is preliminary data.</text>
</comment>
<protein>
    <submittedName>
        <fullName evidence="1">Uncharacterized protein</fullName>
    </submittedName>
</protein>
<evidence type="ECO:0000313" key="2">
    <source>
        <dbReference type="Proteomes" id="UP001239111"/>
    </source>
</evidence>
<proteinExistence type="predicted"/>
<dbReference type="EMBL" id="CM056742">
    <property type="protein sequence ID" value="KAJ8676376.1"/>
    <property type="molecule type" value="Genomic_DNA"/>
</dbReference>
<gene>
    <name evidence="1" type="ORF">QAD02_012163</name>
</gene>
<evidence type="ECO:0000313" key="1">
    <source>
        <dbReference type="EMBL" id="KAJ8676376.1"/>
    </source>
</evidence>
<keyword evidence="2" id="KW-1185">Reference proteome</keyword>
<reference evidence="1" key="1">
    <citation type="submission" date="2023-04" db="EMBL/GenBank/DDBJ databases">
        <title>A chromosome-level genome assembly of the parasitoid wasp Eretmocerus hayati.</title>
        <authorList>
            <person name="Zhong Y."/>
            <person name="Liu S."/>
            <person name="Liu Y."/>
        </authorList>
    </citation>
    <scope>NUCLEOTIDE SEQUENCE</scope>
    <source>
        <strain evidence="1">ZJU_SS_LIU_2023</strain>
    </source>
</reference>
<sequence>MSTDTIEKLYKNFGVLADAKDKLSEHETEYLEILKAVKGTPKEKRLASQFIARFFKHFPKLADKAIDAHLDLCEDEDISIRKQAIKDLPSLCKDNKEHTTRIADILAQLLLAQDPTELDVVHNSIMSLIKNDPKGAISGFFIQILNGEDGIRESCIKFLATKIKTLGREVMTKEVEDVLISECKKVLQDVTADEFHSLMGILAWTRLGSTVNGQQELVDIAVEQAELSVPFKHTNLEQCSRLIQCVTHALPFFSSQVHSTKFVSYICMEVLPHLSLITSPDGRDVQLELLKLLAELIEYCGKIEKPEEKVQQLYNALITFMPLPPDTEVTEVPKLQFSHVECLIFSFHKLCKQTPEFLLKDADQLKEFRLRLQYFARGIQGYIKKLREAIHGKSEADLKTKENQIKVIALKTTNNINTLIKDLFHSPPSFKSVIHLSWKTIVTKEKKDEKVTTGTKRHTPITFGNGSTNSNSNHNGSPNKRMKEDNSRNNKQLYTPPSGKYSSNISSNYGNRGRYQNQNQNRYNKLGRGGYRPRGGNRGSWRKNSY</sequence>